<reference evidence="4 5" key="1">
    <citation type="journal article" date="2010" name="Science">
        <title>Genomic analysis of organismal complexity in the multicellular green alga Volvox carteri.</title>
        <authorList>
            <person name="Prochnik S.E."/>
            <person name="Umen J."/>
            <person name="Nedelcu A.M."/>
            <person name="Hallmann A."/>
            <person name="Miller S.M."/>
            <person name="Nishii I."/>
            <person name="Ferris P."/>
            <person name="Kuo A."/>
            <person name="Mitros T."/>
            <person name="Fritz-Laylin L.K."/>
            <person name="Hellsten U."/>
            <person name="Chapman J."/>
            <person name="Simakov O."/>
            <person name="Rensing S.A."/>
            <person name="Terry A."/>
            <person name="Pangilinan J."/>
            <person name="Kapitonov V."/>
            <person name="Jurka J."/>
            <person name="Salamov A."/>
            <person name="Shapiro H."/>
            <person name="Schmutz J."/>
            <person name="Grimwood J."/>
            <person name="Lindquist E."/>
            <person name="Lucas S."/>
            <person name="Grigoriev I.V."/>
            <person name="Schmitt R."/>
            <person name="Kirk D."/>
            <person name="Rokhsar D.S."/>
        </authorList>
    </citation>
    <scope>NUCLEOTIDE SEQUENCE [LARGE SCALE GENOMIC DNA]</scope>
    <source>
        <strain evidence="5">f. Nagariensis / Eve</strain>
    </source>
</reference>
<dbReference type="Pfam" id="PF10403">
    <property type="entry name" value="BHD_1"/>
    <property type="match status" value="1"/>
</dbReference>
<feature type="compositionally biased region" description="Gly residues" evidence="1">
    <location>
        <begin position="226"/>
        <end position="237"/>
    </location>
</feature>
<feature type="domain" description="Rad4 beta-hairpin" evidence="3">
    <location>
        <begin position="788"/>
        <end position="864"/>
    </location>
</feature>
<feature type="domain" description="Rad4 beta-hairpin" evidence="2">
    <location>
        <begin position="613"/>
        <end position="664"/>
    </location>
</feature>
<dbReference type="KEGG" id="vcn:VOLCADRAFT_89729"/>
<dbReference type="SMART" id="SM01030">
    <property type="entry name" value="BHD_1"/>
    <property type="match status" value="1"/>
</dbReference>
<dbReference type="Proteomes" id="UP000001058">
    <property type="component" value="Unassembled WGS sequence"/>
</dbReference>
<evidence type="ECO:0000259" key="2">
    <source>
        <dbReference type="SMART" id="SM01030"/>
    </source>
</evidence>
<dbReference type="GeneID" id="9618638"/>
<evidence type="ECO:0000259" key="3">
    <source>
        <dbReference type="SMART" id="SM01032"/>
    </source>
</evidence>
<dbReference type="PANTHER" id="PTHR12135">
    <property type="entry name" value="DNA REPAIR PROTEIN XP-C / RAD4"/>
    <property type="match status" value="1"/>
</dbReference>
<dbReference type="GO" id="GO:0006289">
    <property type="term" value="P:nucleotide-excision repair"/>
    <property type="evidence" value="ECO:0007669"/>
    <property type="project" value="InterPro"/>
</dbReference>
<dbReference type="InterPro" id="IPR036985">
    <property type="entry name" value="Transglutaminase-like_sf"/>
</dbReference>
<dbReference type="EMBL" id="GL378335">
    <property type="protein sequence ID" value="EFJ49372.1"/>
    <property type="molecule type" value="Genomic_DNA"/>
</dbReference>
<gene>
    <name evidence="4" type="ORF">VOLCADRAFT_89729</name>
</gene>
<feature type="compositionally biased region" description="Pro residues" evidence="1">
    <location>
        <begin position="249"/>
        <end position="262"/>
    </location>
</feature>
<feature type="compositionally biased region" description="Basic and acidic residues" evidence="1">
    <location>
        <begin position="1044"/>
        <end position="1053"/>
    </location>
</feature>
<feature type="compositionally biased region" description="Low complexity" evidence="1">
    <location>
        <begin position="373"/>
        <end position="382"/>
    </location>
</feature>
<dbReference type="GO" id="GO:0003684">
    <property type="term" value="F:damaged DNA binding"/>
    <property type="evidence" value="ECO:0007669"/>
    <property type="project" value="InterPro"/>
</dbReference>
<dbReference type="InterPro" id="IPR004583">
    <property type="entry name" value="DNA_repair_Rad4"/>
</dbReference>
<dbReference type="InParanoid" id="D8TSH3"/>
<protein>
    <recommendedName>
        <fullName evidence="6">Rad4 beta-hairpin domain-containing protein</fullName>
    </recommendedName>
</protein>
<dbReference type="SUPFAM" id="SSF54001">
    <property type="entry name" value="Cysteine proteinases"/>
    <property type="match status" value="1"/>
</dbReference>
<feature type="region of interest" description="Disordered" evidence="1">
    <location>
        <begin position="1043"/>
        <end position="1066"/>
    </location>
</feature>
<organism evidence="5">
    <name type="scientific">Volvox carteri f. nagariensis</name>
    <dbReference type="NCBI Taxonomy" id="3068"/>
    <lineage>
        <taxon>Eukaryota</taxon>
        <taxon>Viridiplantae</taxon>
        <taxon>Chlorophyta</taxon>
        <taxon>core chlorophytes</taxon>
        <taxon>Chlorophyceae</taxon>
        <taxon>CS clade</taxon>
        <taxon>Chlamydomonadales</taxon>
        <taxon>Volvocaceae</taxon>
        <taxon>Volvox</taxon>
    </lineage>
</organism>
<dbReference type="eggNOG" id="KOG2179">
    <property type="taxonomic scope" value="Eukaryota"/>
</dbReference>
<feature type="region of interest" description="Disordered" evidence="1">
    <location>
        <begin position="710"/>
        <end position="739"/>
    </location>
</feature>
<evidence type="ECO:0000313" key="4">
    <source>
        <dbReference type="EMBL" id="EFJ49372.1"/>
    </source>
</evidence>
<dbReference type="Gene3D" id="3.30.70.2460">
    <property type="entry name" value="Rad4, beta-hairpin domain BHD3"/>
    <property type="match status" value="1"/>
</dbReference>
<evidence type="ECO:0000256" key="1">
    <source>
        <dbReference type="SAM" id="MobiDB-lite"/>
    </source>
</evidence>
<dbReference type="GO" id="GO:0071942">
    <property type="term" value="C:XPC complex"/>
    <property type="evidence" value="ECO:0007669"/>
    <property type="project" value="TreeGrafter"/>
</dbReference>
<feature type="compositionally biased region" description="Low complexity" evidence="1">
    <location>
        <begin position="710"/>
        <end position="724"/>
    </location>
</feature>
<dbReference type="GO" id="GO:0000111">
    <property type="term" value="C:nucleotide-excision repair factor 2 complex"/>
    <property type="evidence" value="ECO:0007669"/>
    <property type="project" value="TreeGrafter"/>
</dbReference>
<dbReference type="InterPro" id="IPR018326">
    <property type="entry name" value="Rad4_beta-hairpin_dom1"/>
</dbReference>
<dbReference type="InterPro" id="IPR018325">
    <property type="entry name" value="Rad4/PNGase_transGLS-fold"/>
</dbReference>
<dbReference type="SMART" id="SM01032">
    <property type="entry name" value="BHD_3"/>
    <property type="match status" value="1"/>
</dbReference>
<feature type="compositionally biased region" description="Basic and acidic residues" evidence="1">
    <location>
        <begin position="383"/>
        <end position="394"/>
    </location>
</feature>
<keyword evidence="5" id="KW-1185">Reference proteome</keyword>
<dbReference type="InterPro" id="IPR018328">
    <property type="entry name" value="Rad4_beta-hairpin_dom3"/>
</dbReference>
<feature type="compositionally biased region" description="Gly residues" evidence="1">
    <location>
        <begin position="444"/>
        <end position="459"/>
    </location>
</feature>
<proteinExistence type="predicted"/>
<name>D8TSH3_VOLCA</name>
<dbReference type="GO" id="GO:0006298">
    <property type="term" value="P:mismatch repair"/>
    <property type="evidence" value="ECO:0007669"/>
    <property type="project" value="TreeGrafter"/>
</dbReference>
<evidence type="ECO:0000313" key="5">
    <source>
        <dbReference type="Proteomes" id="UP000001058"/>
    </source>
</evidence>
<feature type="region of interest" description="Disordered" evidence="1">
    <location>
        <begin position="1098"/>
        <end position="1117"/>
    </location>
</feature>
<sequence>MAYGSSGDYEWEEVEEEDWEVICVDDEEQKTGVPRTGIEFTLEADEPQRRTKRTITKREREAAAAVHRSHVLCLLARALLLDWAAAQPEVQATALSLLPPGSALRNQSSEEPQRAINGMLPLVTWFRSTFAVLPPDLVGPRTGQGTGRRWRPEDELDEQLLRTARAAAGTVECLVALFAALVRAQGGSARVVRLLDVVPLAPWRARPKTVRTVVATAGVPPPPPSGTGGGGGGGGGSRRALDLEAGDELPPPPPPPPPPPVSRPGQGNAAAAAGGASGGAKGRKGRRLEDVLADRGYGGGRGKKRRVEGEAGEGGAGGGGGGGVSRSKSTQVAVGRGPAEGTAKARGGKRQKEESKGGGGGSVPAAEGVCCPGQDAATAAGDDGCRSRPSNKGDEEFELQLQMALLATGREAEVRRRKGQEGGPAADGNGNGGGAVRSQSRGGAEAGGGGGGGGDGPGGKAVVANGSGSGSGAPAGTAMSVRPEVVVSCWAEVYCGSADKGRWIPVDVVNGYVDRPELIDTATQRPTPVCYVVAAELGALVDVTPRYCHNLLAAKRNRDEAWWTATADIVQRQPGSAGGGNRGCVGGGGGGGGVGDLRAAREAAELHQRGLSQLQGLPTSIEGFKSHPLYVLKRHIGKYESLRPGTAPLGLHRGEPYYPRNQLSVLHTVERWRREGRQVAAQVRDSELRSPAKVVKKRLMGGTAAAAVAAGPTGAARRTASTRAGGKGLNGGNDEGEEDGDEDVLMLEAAGEGSAAAGAADGGGPTINLYGRWQTDPWVPPVAEGGIVPKNERGNVECPPLVPELPRGTVHITLGPGLGALCRTLGLDFAPGLVGFEVQGGRMVPRLDGVVVCEEVSELVVAAYLERETARAAAAAAKLRRVAVAAWRRLLGALRVRLQLERDYGDGDGAGAFGAGAGATTGAAQIQIQQQQQQQQLLSGAAAAGGWELEEALGPDTRADVEAVCEGEGEGYSGAAAAAGPGRIPGRWGHNPVLFMGAGQLAPPALAAEAVSSRGGADGGDVDFLRGGSGTSSKLSDLTSWLTDKLRPPEPEPVRVGSMEGTNNRSNIVQGVKDAASAAANRAADAASKAAEAANRAAERSGLTASPSRPIDVPTNSELLSAVAKPSPAPGKGPVEEAARAEARSESSEPALRAEAVAAGRPEPAVEGGKANCSAP</sequence>
<dbReference type="InterPro" id="IPR038765">
    <property type="entry name" value="Papain-like_cys_pep_sf"/>
</dbReference>
<dbReference type="Gene3D" id="3.90.260.10">
    <property type="entry name" value="Transglutaminase-like"/>
    <property type="match status" value="2"/>
</dbReference>
<dbReference type="FunCoup" id="D8TSH3">
    <property type="interactions" value="1284"/>
</dbReference>
<feature type="compositionally biased region" description="Basic and acidic residues" evidence="1">
    <location>
        <begin position="1134"/>
        <end position="1147"/>
    </location>
</feature>
<dbReference type="GO" id="GO:0003697">
    <property type="term" value="F:single-stranded DNA binding"/>
    <property type="evidence" value="ECO:0007669"/>
    <property type="project" value="TreeGrafter"/>
</dbReference>
<dbReference type="OrthoDB" id="300780at2759"/>
<dbReference type="RefSeq" id="XP_002949353.1">
    <property type="nucleotide sequence ID" value="XM_002949307.1"/>
</dbReference>
<dbReference type="PANTHER" id="PTHR12135:SF0">
    <property type="entry name" value="DNA REPAIR PROTEIN COMPLEMENTING XP-C CELLS"/>
    <property type="match status" value="1"/>
</dbReference>
<dbReference type="GO" id="GO:0005737">
    <property type="term" value="C:cytoplasm"/>
    <property type="evidence" value="ECO:0007669"/>
    <property type="project" value="TreeGrafter"/>
</dbReference>
<feature type="region of interest" description="Disordered" evidence="1">
    <location>
        <begin position="212"/>
        <end position="394"/>
    </location>
</feature>
<dbReference type="InterPro" id="IPR042488">
    <property type="entry name" value="Rad4_BHD3_sf"/>
</dbReference>
<feature type="compositionally biased region" description="Gly residues" evidence="1">
    <location>
        <begin position="312"/>
        <end position="324"/>
    </location>
</feature>
<dbReference type="Pfam" id="PF10405">
    <property type="entry name" value="BHD_3"/>
    <property type="match status" value="1"/>
</dbReference>
<accession>D8TSH3</accession>
<evidence type="ECO:0008006" key="6">
    <source>
        <dbReference type="Google" id="ProtNLM"/>
    </source>
</evidence>
<feature type="region of interest" description="Disordered" evidence="1">
    <location>
        <begin position="410"/>
        <end position="478"/>
    </location>
</feature>
<dbReference type="AlphaFoldDB" id="D8TSH3"/>
<dbReference type="STRING" id="3068.D8TSH3"/>
<dbReference type="Pfam" id="PF03835">
    <property type="entry name" value="Rad4"/>
    <property type="match status" value="1"/>
</dbReference>
<feature type="region of interest" description="Disordered" evidence="1">
    <location>
        <begin position="1122"/>
        <end position="1176"/>
    </location>
</feature>
<dbReference type="Gene3D" id="2.20.20.110">
    <property type="entry name" value="Rad4, beta-hairpin domain BHD1"/>
    <property type="match status" value="1"/>
</dbReference>